<comment type="cofactor">
    <cofactor evidence="1">
        <name>a divalent metal cation</name>
        <dbReference type="ChEBI" id="CHEBI:60240"/>
    </cofactor>
</comment>
<gene>
    <name evidence="1" type="primary">uxaE</name>
    <name evidence="2" type="ORF">C7378_1423</name>
</gene>
<dbReference type="InterPro" id="IPR032586">
    <property type="entry name" value="UxaE"/>
</dbReference>
<dbReference type="OrthoDB" id="9797992at2"/>
<dbReference type="HAMAP" id="MF_02243">
    <property type="entry name" value="UxaE"/>
    <property type="match status" value="1"/>
</dbReference>
<feature type="binding site" evidence="1">
    <location>
        <position position="83"/>
    </location>
    <ligand>
        <name>a divalent metal cation</name>
        <dbReference type="ChEBI" id="CHEBI:60240"/>
    </ligand>
</feature>
<comment type="caution">
    <text evidence="2">The sequence shown here is derived from an EMBL/GenBank/DDBJ whole genome shotgun (WGS) entry which is preliminary data.</text>
</comment>
<accession>A0A4R1LBE3</accession>
<comment type="similarity">
    <text evidence="1">Belongs to the UxaE family.</text>
</comment>
<proteinExistence type="inferred from homology"/>
<keyword evidence="1" id="KW-0413">Isomerase</keyword>
<feature type="active site" description="Proton donor" evidence="1">
    <location>
        <position position="179"/>
    </location>
</feature>
<evidence type="ECO:0000256" key="1">
    <source>
        <dbReference type="HAMAP-Rule" id="MF_02243"/>
    </source>
</evidence>
<protein>
    <recommendedName>
        <fullName evidence="1">Tagaturonate/fructuronate epimerase</fullName>
        <shortName evidence="1">D-TagA/D-FruA epimerase</shortName>
        <ecNumber evidence="1">5.1.2.7</ecNumber>
    </recommendedName>
</protein>
<comment type="catalytic activity">
    <reaction evidence="1">
        <text>keto-D-tagaturonate = keto-D-fructuronate</text>
        <dbReference type="Rhea" id="RHEA:51656"/>
        <dbReference type="ChEBI" id="CHEBI:17886"/>
        <dbReference type="ChEBI" id="CHEBI:59881"/>
        <dbReference type="EC" id="5.1.2.7"/>
    </reaction>
</comment>
<organism evidence="2 3">
    <name type="scientific">Acidipila rosea</name>
    <dbReference type="NCBI Taxonomy" id="768535"/>
    <lineage>
        <taxon>Bacteria</taxon>
        <taxon>Pseudomonadati</taxon>
        <taxon>Acidobacteriota</taxon>
        <taxon>Terriglobia</taxon>
        <taxon>Terriglobales</taxon>
        <taxon>Acidobacteriaceae</taxon>
        <taxon>Acidipila</taxon>
    </lineage>
</organism>
<name>A0A4R1LBE3_9BACT</name>
<comment type="function">
    <text evidence="1">Catalyzes the epimerization of D-tagaturonate (D-TagA) to D-fructuronate (D-FruA).</text>
</comment>
<keyword evidence="1" id="KW-0479">Metal-binding</keyword>
<dbReference type="EC" id="5.1.2.7" evidence="1"/>
<feature type="active site" description="Proton acceptor" evidence="1">
    <location>
        <position position="82"/>
    </location>
</feature>
<evidence type="ECO:0000313" key="2">
    <source>
        <dbReference type="EMBL" id="TCK73809.1"/>
    </source>
</evidence>
<dbReference type="AlphaFoldDB" id="A0A4R1LBE3"/>
<dbReference type="GO" id="GO:0046872">
    <property type="term" value="F:metal ion binding"/>
    <property type="evidence" value="ECO:0007669"/>
    <property type="project" value="UniProtKB-UniRule"/>
</dbReference>
<dbReference type="RefSeq" id="WP_131993918.1">
    <property type="nucleotide sequence ID" value="NZ_SMGK01000002.1"/>
</dbReference>
<feature type="binding site" evidence="1">
    <location>
        <position position="261"/>
    </location>
    <ligand>
        <name>a divalent metal cation</name>
        <dbReference type="ChEBI" id="CHEBI:60240"/>
    </ligand>
</feature>
<dbReference type="Pfam" id="PF16257">
    <property type="entry name" value="UxaE"/>
    <property type="match status" value="1"/>
</dbReference>
<sequence>MSGSLRLAKYSIGVGDRFAHQAKAQLQACIEAGKAGVEVIPVWNKSNREHNIIGSEPAATRAAADAAVKALHWTRPYHCDADHINLTTVDRFLAPCDFYTIDVADAIGTPAEPLNIDAFIAGHPELHEPVKVEGIAEPLSISAGYLRSTAAKYLAAVEQAGQIYRKIEASKGAGAFITEVSMDETDSPQTPSELLIILAAIADEKIPIQTIAPKFTGRFNKGVDYVGDVGQFEREFSLDIAVIAYAVKHYGLPENLKLSVHSGSDKFSIYKPIHDTLKRTGAGVHLKTAGTTWLEELIGLAESGGEALVVAKEIYAEAYAHREELCAPYATVIDIHPAQLPSPEEVNGWSSEQYTSALRHDPRSAAYNSSFRQLLHVGFKVAAKMGNAYLNLLSENEPVIAKNVTDNLYTRHIAPVFLGLPAFTR</sequence>
<reference evidence="2 3" key="1">
    <citation type="submission" date="2019-03" db="EMBL/GenBank/DDBJ databases">
        <title>Genomic Encyclopedia of Type Strains, Phase IV (KMG-IV): sequencing the most valuable type-strain genomes for metagenomic binning, comparative biology and taxonomic classification.</title>
        <authorList>
            <person name="Goeker M."/>
        </authorList>
    </citation>
    <scope>NUCLEOTIDE SEQUENCE [LARGE SCALE GENOMIC DNA]</scope>
    <source>
        <strain evidence="2 3">DSM 103428</strain>
    </source>
</reference>
<dbReference type="GO" id="GO:0016856">
    <property type="term" value="F:racemase and epimerase activity, acting on hydroxy acids and derivatives"/>
    <property type="evidence" value="ECO:0007669"/>
    <property type="project" value="UniProtKB-UniRule"/>
</dbReference>
<evidence type="ECO:0000313" key="3">
    <source>
        <dbReference type="Proteomes" id="UP000295210"/>
    </source>
</evidence>
<dbReference type="EMBL" id="SMGK01000002">
    <property type="protein sequence ID" value="TCK73809.1"/>
    <property type="molecule type" value="Genomic_DNA"/>
</dbReference>
<dbReference type="Proteomes" id="UP000295210">
    <property type="component" value="Unassembled WGS sequence"/>
</dbReference>
<keyword evidence="3" id="KW-1185">Reference proteome</keyword>
<feature type="binding site" evidence="1">
    <location>
        <position position="221"/>
    </location>
    <ligand>
        <name>a divalent metal cation</name>
        <dbReference type="ChEBI" id="CHEBI:60240"/>
    </ligand>
</feature>